<dbReference type="EMBL" id="BAVR01000004">
    <property type="protein sequence ID" value="GAE87129.1"/>
    <property type="molecule type" value="Genomic_DNA"/>
</dbReference>
<accession>W4V328</accession>
<name>W4V328_9FIRM</name>
<comment type="caution">
    <text evidence="1">The sequence shown here is derived from an EMBL/GenBank/DDBJ whole genome shotgun (WGS) entry which is preliminary data.</text>
</comment>
<dbReference type="Proteomes" id="UP000019109">
    <property type="component" value="Unassembled WGS sequence"/>
</dbReference>
<evidence type="ECO:0000313" key="2">
    <source>
        <dbReference type="Proteomes" id="UP000019109"/>
    </source>
</evidence>
<reference evidence="1" key="1">
    <citation type="journal article" date="2014" name="Genome Announc.">
        <title>Draft Genome Sequence of Clostridium straminisolvens Strain JCM 21531T, Isolated from a Cellulose-Degrading Bacterial Community.</title>
        <authorList>
            <person name="Yuki M."/>
            <person name="Oshima K."/>
            <person name="Suda W."/>
            <person name="Sakamoto M."/>
            <person name="Kitamura K."/>
            <person name="Iida T."/>
            <person name="Hattori M."/>
            <person name="Ohkuma M."/>
        </authorList>
    </citation>
    <scope>NUCLEOTIDE SEQUENCE [LARGE SCALE GENOMIC DNA]</scope>
    <source>
        <strain evidence="1">JCM 21531</strain>
    </source>
</reference>
<keyword evidence="2" id="KW-1185">Reference proteome</keyword>
<gene>
    <name evidence="1" type="ORF">JCM21531_477</name>
</gene>
<dbReference type="AlphaFoldDB" id="W4V328"/>
<protein>
    <submittedName>
        <fullName evidence="1">Iron-dependent transcriptional repressor</fullName>
    </submittedName>
</protein>
<dbReference type="STRING" id="1294263.JCM21531_477"/>
<proteinExistence type="predicted"/>
<sequence length="51" mass="6093">MRTNEFHTVRGYQLIEQEKKLLTSAMEDYLEMIFRNIGNEGICASIPWRRC</sequence>
<evidence type="ECO:0000313" key="1">
    <source>
        <dbReference type="EMBL" id="GAE87129.1"/>
    </source>
</evidence>
<organism evidence="1 2">
    <name type="scientific">Acetivibrio straminisolvens JCM 21531</name>
    <dbReference type="NCBI Taxonomy" id="1294263"/>
    <lineage>
        <taxon>Bacteria</taxon>
        <taxon>Bacillati</taxon>
        <taxon>Bacillota</taxon>
        <taxon>Clostridia</taxon>
        <taxon>Eubacteriales</taxon>
        <taxon>Oscillospiraceae</taxon>
        <taxon>Acetivibrio</taxon>
    </lineage>
</organism>